<keyword evidence="9 12" id="KW-1133">Transmembrane helix</keyword>
<evidence type="ECO:0000256" key="9">
    <source>
        <dbReference type="ARBA" id="ARBA00022989"/>
    </source>
</evidence>
<evidence type="ECO:0000256" key="8">
    <source>
        <dbReference type="ARBA" id="ARBA00022837"/>
    </source>
</evidence>
<reference evidence="14" key="2">
    <citation type="journal article" date="2024" name="Plant">
        <title>Genomic evolution and insights into agronomic trait innovations of Sesamum species.</title>
        <authorList>
            <person name="Miao H."/>
            <person name="Wang L."/>
            <person name="Qu L."/>
            <person name="Liu H."/>
            <person name="Sun Y."/>
            <person name="Le M."/>
            <person name="Wang Q."/>
            <person name="Wei S."/>
            <person name="Zheng Y."/>
            <person name="Lin W."/>
            <person name="Duan Y."/>
            <person name="Cao H."/>
            <person name="Xiong S."/>
            <person name="Wang X."/>
            <person name="Wei L."/>
            <person name="Li C."/>
            <person name="Ma Q."/>
            <person name="Ju M."/>
            <person name="Zhao R."/>
            <person name="Li G."/>
            <person name="Mu C."/>
            <person name="Tian Q."/>
            <person name="Mei H."/>
            <person name="Zhang T."/>
            <person name="Gao T."/>
            <person name="Zhang H."/>
        </authorList>
    </citation>
    <scope>NUCLEOTIDE SEQUENCE</scope>
    <source>
        <strain evidence="14">G02</strain>
    </source>
</reference>
<dbReference type="PROSITE" id="PS50011">
    <property type="entry name" value="PROTEIN_KINASE_DOM"/>
    <property type="match status" value="1"/>
</dbReference>
<comment type="caution">
    <text evidence="14">The sequence shown here is derived from an EMBL/GenBank/DDBJ whole genome shotgun (WGS) entry which is preliminary data.</text>
</comment>
<dbReference type="NCBIfam" id="TIGR00846">
    <property type="entry name" value="caca2"/>
    <property type="match status" value="1"/>
</dbReference>
<keyword evidence="8 12" id="KW-0106">Calcium</keyword>
<dbReference type="GO" id="GO:0009705">
    <property type="term" value="C:plant-type vacuole membrane"/>
    <property type="evidence" value="ECO:0007669"/>
    <property type="project" value="TreeGrafter"/>
</dbReference>
<feature type="transmembrane region" description="Helical" evidence="12">
    <location>
        <begin position="371"/>
        <end position="390"/>
    </location>
</feature>
<dbReference type="Gene3D" id="1.10.510.10">
    <property type="entry name" value="Transferase(Phosphotransferase) domain 1"/>
    <property type="match status" value="1"/>
</dbReference>
<evidence type="ECO:0000256" key="7">
    <source>
        <dbReference type="ARBA" id="ARBA00022692"/>
    </source>
</evidence>
<comment type="function">
    <text evidence="12">Vacuolar cation/proton exchanger (CAX). Translocates Ca(2+) and other metal ions into vacuoles using the proton gradient formed by H(+)-ATPase and H(+)-pyrophosphatase.</text>
</comment>
<name>A0AAW2WHE8_SESRA</name>
<comment type="subcellular location">
    <subcellularLocation>
        <location evidence="1">Vacuole membrane</location>
        <topology evidence="1">Multi-pass membrane protein</topology>
    </subcellularLocation>
</comment>
<dbReference type="PANTHER" id="PTHR31503">
    <property type="entry name" value="VACUOLAR CALCIUM ION TRANSPORTER"/>
    <property type="match status" value="1"/>
</dbReference>
<comment type="caution">
    <text evidence="12">Lacks conserved residue(s) required for the propagation of feature annotation.</text>
</comment>
<dbReference type="GO" id="GO:0005524">
    <property type="term" value="F:ATP binding"/>
    <property type="evidence" value="ECO:0007669"/>
    <property type="project" value="InterPro"/>
</dbReference>
<dbReference type="PANTHER" id="PTHR31503:SF22">
    <property type="entry name" value="VACUOLAR CALCIUM ION TRANSPORTER"/>
    <property type="match status" value="1"/>
</dbReference>
<feature type="transmembrane region" description="Helical" evidence="12">
    <location>
        <begin position="334"/>
        <end position="359"/>
    </location>
</feature>
<proteinExistence type="inferred from homology"/>
<evidence type="ECO:0000259" key="13">
    <source>
        <dbReference type="PROSITE" id="PS50011"/>
    </source>
</evidence>
<feature type="transmembrane region" description="Helical" evidence="12">
    <location>
        <begin position="457"/>
        <end position="484"/>
    </location>
</feature>
<feature type="transmembrane region" description="Helical" evidence="12">
    <location>
        <begin position="490"/>
        <end position="515"/>
    </location>
</feature>
<evidence type="ECO:0000256" key="5">
    <source>
        <dbReference type="ARBA" id="ARBA00022554"/>
    </source>
</evidence>
<gene>
    <name evidence="14" type="ORF">Sradi_0067800</name>
</gene>
<feature type="transmembrane region" description="Helical" evidence="12">
    <location>
        <begin position="210"/>
        <end position="234"/>
    </location>
</feature>
<comment type="similarity">
    <text evidence="2">Belongs to the Ca(2+):cation antiporter (CaCA) (TC 2.A.19) family. Cation/proton exchanger (CAX) subfamily.</text>
</comment>
<dbReference type="InterPro" id="IPR004713">
    <property type="entry name" value="CaH_exchang"/>
</dbReference>
<keyword evidence="11 12" id="KW-0472">Membrane</keyword>
<accession>A0AAW2WHE8</accession>
<evidence type="ECO:0000256" key="4">
    <source>
        <dbReference type="ARBA" id="ARBA00022449"/>
    </source>
</evidence>
<feature type="transmembrane region" description="Helical" evidence="12">
    <location>
        <begin position="527"/>
        <end position="545"/>
    </location>
</feature>
<evidence type="ECO:0000256" key="6">
    <source>
        <dbReference type="ARBA" id="ARBA00022568"/>
    </source>
</evidence>
<dbReference type="InterPro" id="IPR044880">
    <property type="entry name" value="NCX_ion-bd_dom_sf"/>
</dbReference>
<feature type="transmembrane region" description="Helical" evidence="12">
    <location>
        <begin position="551"/>
        <end position="572"/>
    </location>
</feature>
<keyword evidence="7 12" id="KW-0812">Transmembrane</keyword>
<dbReference type="FunFam" id="1.20.1420.30:FF:000008">
    <property type="entry name" value="Vacuolar cation/proton exchanger"/>
    <property type="match status" value="1"/>
</dbReference>
<dbReference type="Pfam" id="PF01699">
    <property type="entry name" value="Na_Ca_ex"/>
    <property type="match status" value="2"/>
</dbReference>
<keyword evidence="4 12" id="KW-0050">Antiport</keyword>
<dbReference type="EMBL" id="JACGWJ010000001">
    <property type="protein sequence ID" value="KAL0441289.1"/>
    <property type="molecule type" value="Genomic_DNA"/>
</dbReference>
<evidence type="ECO:0000256" key="3">
    <source>
        <dbReference type="ARBA" id="ARBA00022448"/>
    </source>
</evidence>
<evidence type="ECO:0000256" key="12">
    <source>
        <dbReference type="RuleBase" id="RU365028"/>
    </source>
</evidence>
<dbReference type="Pfam" id="PF00069">
    <property type="entry name" value="Pkinase"/>
    <property type="match status" value="1"/>
</dbReference>
<keyword evidence="10 12" id="KW-0406">Ion transport</keyword>
<dbReference type="SUPFAM" id="SSF56112">
    <property type="entry name" value="Protein kinase-like (PK-like)"/>
    <property type="match status" value="1"/>
</dbReference>
<dbReference type="InterPro" id="IPR000719">
    <property type="entry name" value="Prot_kinase_dom"/>
</dbReference>
<dbReference type="GO" id="GO:0006874">
    <property type="term" value="P:intracellular calcium ion homeostasis"/>
    <property type="evidence" value="ECO:0007669"/>
    <property type="project" value="TreeGrafter"/>
</dbReference>
<feature type="transmembrane region" description="Helical" evidence="12">
    <location>
        <begin position="241"/>
        <end position="259"/>
    </location>
</feature>
<dbReference type="NCBIfam" id="TIGR00378">
    <property type="entry name" value="cax"/>
    <property type="match status" value="1"/>
</dbReference>
<dbReference type="FunFam" id="1.20.1420.30:FF:000012">
    <property type="entry name" value="Vacuolar cation/proton exchanger"/>
    <property type="match status" value="1"/>
</dbReference>
<sequence>MDPCNSSVGTIAYMSPERINTDLNHGQYDGYAGDIWSLGVSILEFYLGKFPFSVGRQGDWASLMCAICMSQPPEAPASASREFRDFIACCLQRDPAKRWTAGQLLKHPFILQYASPGSNGSGGNQGCSRTLCSSFTCEYIEGDFSWFTDMGSIEEKVDLESDEEIPFSGSQTSNKMQSLSFETSHILSHPKFSASWVLRKVNRVSILRSIYIVLIKAKINVLLPFGPLAIMLHYLTKKHGWVFFFSLLGITPLAERLGYATEQLACFTGPTVGGLLNATFGNATEMIISMYALKNGMIRVVQQSLLGSILSNMLLVLGCAFFCGGIVHHHKVQATAIVNSGLLLMAVMGILFPAVLHFTHTEVHKGKSEIALSRVSSCIMLIAYAGYLFFQLKSQSNLYSSLDEAEANNDEDSDDDEVPEITHWEAMTWLAVLTLWISILSGYLVDAIQGASDSMNMPVAFISVILLPIVGNAAEHASAIMFAMKDKLDITLGVAIGSSTQISMFVIPFCVIVGWFMGKPMDLNFQLFETATLFITVLVVAFMLQEGQSNYFKGLMLILCYLIVAASFFVHIDPSNDDD</sequence>
<evidence type="ECO:0000256" key="11">
    <source>
        <dbReference type="ARBA" id="ARBA00023136"/>
    </source>
</evidence>
<evidence type="ECO:0000256" key="2">
    <source>
        <dbReference type="ARBA" id="ARBA00008248"/>
    </source>
</evidence>
<organism evidence="14">
    <name type="scientific">Sesamum radiatum</name>
    <name type="common">Black benniseed</name>
    <dbReference type="NCBI Taxonomy" id="300843"/>
    <lineage>
        <taxon>Eukaryota</taxon>
        <taxon>Viridiplantae</taxon>
        <taxon>Streptophyta</taxon>
        <taxon>Embryophyta</taxon>
        <taxon>Tracheophyta</taxon>
        <taxon>Spermatophyta</taxon>
        <taxon>Magnoliopsida</taxon>
        <taxon>eudicotyledons</taxon>
        <taxon>Gunneridae</taxon>
        <taxon>Pentapetalae</taxon>
        <taxon>asterids</taxon>
        <taxon>lamiids</taxon>
        <taxon>Lamiales</taxon>
        <taxon>Pedaliaceae</taxon>
        <taxon>Sesamum</taxon>
    </lineage>
</organism>
<dbReference type="AlphaFoldDB" id="A0AAW2WHE8"/>
<dbReference type="SMART" id="SM00220">
    <property type="entry name" value="S_TKc"/>
    <property type="match status" value="1"/>
</dbReference>
<dbReference type="GO" id="GO:0015369">
    <property type="term" value="F:calcium:proton antiporter activity"/>
    <property type="evidence" value="ECO:0007669"/>
    <property type="project" value="UniProtKB-UniRule"/>
</dbReference>
<feature type="domain" description="Protein kinase" evidence="13">
    <location>
        <begin position="1"/>
        <end position="110"/>
    </location>
</feature>
<dbReference type="InterPro" id="IPR004798">
    <property type="entry name" value="CAX-like"/>
</dbReference>
<keyword evidence="5 12" id="KW-0926">Vacuole</keyword>
<evidence type="ECO:0000256" key="1">
    <source>
        <dbReference type="ARBA" id="ARBA00004128"/>
    </source>
</evidence>
<reference evidence="14" key="1">
    <citation type="submission" date="2020-06" db="EMBL/GenBank/DDBJ databases">
        <authorList>
            <person name="Li T."/>
            <person name="Hu X."/>
            <person name="Zhang T."/>
            <person name="Song X."/>
            <person name="Zhang H."/>
            <person name="Dai N."/>
            <person name="Sheng W."/>
            <person name="Hou X."/>
            <person name="Wei L."/>
        </authorList>
    </citation>
    <scope>NUCLEOTIDE SEQUENCE</scope>
    <source>
        <strain evidence="14">G02</strain>
        <tissue evidence="14">Leaf</tissue>
    </source>
</reference>
<evidence type="ECO:0000256" key="10">
    <source>
        <dbReference type="ARBA" id="ARBA00023065"/>
    </source>
</evidence>
<dbReference type="GO" id="GO:0004672">
    <property type="term" value="F:protein kinase activity"/>
    <property type="evidence" value="ECO:0007669"/>
    <property type="project" value="InterPro"/>
</dbReference>
<dbReference type="InterPro" id="IPR011009">
    <property type="entry name" value="Kinase-like_dom_sf"/>
</dbReference>
<keyword evidence="3 12" id="KW-0813">Transport</keyword>
<feature type="transmembrane region" description="Helical" evidence="12">
    <location>
        <begin position="305"/>
        <end position="328"/>
    </location>
</feature>
<protein>
    <recommendedName>
        <fullName evidence="12">Vacuolar cation/proton exchanger</fullName>
    </recommendedName>
</protein>
<evidence type="ECO:0000313" key="14">
    <source>
        <dbReference type="EMBL" id="KAL0441289.1"/>
    </source>
</evidence>
<keyword evidence="6 12" id="KW-0109">Calcium transport</keyword>
<dbReference type="Gene3D" id="1.20.1420.30">
    <property type="entry name" value="NCX, central ion-binding region"/>
    <property type="match status" value="2"/>
</dbReference>
<feature type="transmembrane region" description="Helical" evidence="12">
    <location>
        <begin position="426"/>
        <end position="445"/>
    </location>
</feature>
<dbReference type="InterPro" id="IPR004837">
    <property type="entry name" value="NaCa_Exmemb"/>
</dbReference>